<evidence type="ECO:0000256" key="1">
    <source>
        <dbReference type="ARBA" id="ARBA00004418"/>
    </source>
</evidence>
<keyword evidence="3 4" id="KW-0732">Signal</keyword>
<dbReference type="InterPro" id="IPR015168">
    <property type="entry name" value="SsuA/THI5"/>
</dbReference>
<comment type="caution">
    <text evidence="6">The sequence shown here is derived from an EMBL/GenBank/DDBJ whole genome shotgun (WGS) entry which is preliminary data.</text>
</comment>
<name>A0A4R4W0J7_9ACTN</name>
<dbReference type="Pfam" id="PF09084">
    <property type="entry name" value="NMT1"/>
    <property type="match status" value="1"/>
</dbReference>
<feature type="chain" id="PRO_5020609191" evidence="4">
    <location>
        <begin position="42"/>
        <end position="346"/>
    </location>
</feature>
<dbReference type="RefSeq" id="WP_132593632.1">
    <property type="nucleotide sequence ID" value="NZ_SMKO01000013.1"/>
</dbReference>
<sequence length="346" mass="36831">MPPPSPVRSPRRKRRIRPAALLRRFVAVAAAATLAGCGASAGPSTNEHGTTTIKVGVIPSAMVAPLYLGISKGIFEKAGLKIEPQQAEGGAALLPALLNNQTQVAYSNVVSLMLAQQQGLPVQVVANGALQVAPGSGPQTGRTNEAVVVAPGSPIKSAKDLNGKTVAVNTLKNVEEVLTKYSIDKAGGDSSTVRLIEMPTSQMLPALEQGRIDAANVIEPYTTVAIDAGAQILLRPFTDMPDPAANIPVYFASAQFMQQEPELMQRFTTAMNEALDYAQAHSKEARDVVRTYTKIEPDLVERMVLPHWTPKLNVESIKMIGDLSVQYGLLSGPPDLDRLLGTTPRL</sequence>
<evidence type="ECO:0000256" key="4">
    <source>
        <dbReference type="SAM" id="SignalP"/>
    </source>
</evidence>
<proteinExistence type="inferred from homology"/>
<dbReference type="Gene3D" id="3.40.190.10">
    <property type="entry name" value="Periplasmic binding protein-like II"/>
    <property type="match status" value="2"/>
</dbReference>
<evidence type="ECO:0000313" key="6">
    <source>
        <dbReference type="EMBL" id="TDD10247.1"/>
    </source>
</evidence>
<dbReference type="Proteomes" id="UP000295258">
    <property type="component" value="Unassembled WGS sequence"/>
</dbReference>
<dbReference type="PANTHER" id="PTHR30024:SF47">
    <property type="entry name" value="TAURINE-BINDING PERIPLASMIC PROTEIN"/>
    <property type="match status" value="1"/>
</dbReference>
<feature type="domain" description="Solute-binding protein family 3/N-terminal" evidence="5">
    <location>
        <begin position="52"/>
        <end position="285"/>
    </location>
</feature>
<dbReference type="AlphaFoldDB" id="A0A4R4W0J7"/>
<dbReference type="EMBL" id="SMKO01000013">
    <property type="protein sequence ID" value="TDD10247.1"/>
    <property type="molecule type" value="Genomic_DNA"/>
</dbReference>
<dbReference type="SMART" id="SM00062">
    <property type="entry name" value="PBPb"/>
    <property type="match status" value="1"/>
</dbReference>
<keyword evidence="7" id="KW-1185">Reference proteome</keyword>
<accession>A0A4R4W0J7</accession>
<evidence type="ECO:0000259" key="5">
    <source>
        <dbReference type="SMART" id="SM00062"/>
    </source>
</evidence>
<comment type="similarity">
    <text evidence="2">Belongs to the bacterial solute-binding protein SsuA/TauA family.</text>
</comment>
<dbReference type="SUPFAM" id="SSF53850">
    <property type="entry name" value="Periplasmic binding protein-like II"/>
    <property type="match status" value="1"/>
</dbReference>
<evidence type="ECO:0000256" key="3">
    <source>
        <dbReference type="ARBA" id="ARBA00022729"/>
    </source>
</evidence>
<reference evidence="6 7" key="1">
    <citation type="submission" date="2019-03" db="EMBL/GenBank/DDBJ databases">
        <title>Draft genome sequences of novel Actinobacteria.</title>
        <authorList>
            <person name="Sahin N."/>
            <person name="Ay H."/>
            <person name="Saygin H."/>
        </authorList>
    </citation>
    <scope>NUCLEOTIDE SEQUENCE [LARGE SCALE GENOMIC DNA]</scope>
    <source>
        <strain evidence="6 7">KC310</strain>
    </source>
</reference>
<protein>
    <submittedName>
        <fullName evidence="6">Nitrate ABC transporter substrate-binding protein</fullName>
    </submittedName>
</protein>
<feature type="signal peptide" evidence="4">
    <location>
        <begin position="1"/>
        <end position="41"/>
    </location>
</feature>
<dbReference type="GO" id="GO:0042597">
    <property type="term" value="C:periplasmic space"/>
    <property type="evidence" value="ECO:0007669"/>
    <property type="project" value="UniProtKB-SubCell"/>
</dbReference>
<comment type="subcellular location">
    <subcellularLocation>
        <location evidence="1">Periplasm</location>
    </subcellularLocation>
</comment>
<evidence type="ECO:0000313" key="7">
    <source>
        <dbReference type="Proteomes" id="UP000295258"/>
    </source>
</evidence>
<gene>
    <name evidence="6" type="ORF">E1292_08120</name>
</gene>
<evidence type="ECO:0000256" key="2">
    <source>
        <dbReference type="ARBA" id="ARBA00010742"/>
    </source>
</evidence>
<organism evidence="6 7">
    <name type="scientific">Nonomuraea deserti</name>
    <dbReference type="NCBI Taxonomy" id="1848322"/>
    <lineage>
        <taxon>Bacteria</taxon>
        <taxon>Bacillati</taxon>
        <taxon>Actinomycetota</taxon>
        <taxon>Actinomycetes</taxon>
        <taxon>Streptosporangiales</taxon>
        <taxon>Streptosporangiaceae</taxon>
        <taxon>Nonomuraea</taxon>
    </lineage>
</organism>
<dbReference type="InterPro" id="IPR001638">
    <property type="entry name" value="Solute-binding_3/MltF_N"/>
</dbReference>
<dbReference type="PANTHER" id="PTHR30024">
    <property type="entry name" value="ALIPHATIC SULFONATES-BINDING PROTEIN-RELATED"/>
    <property type="match status" value="1"/>
</dbReference>